<organism evidence="2 3">
    <name type="scientific">Diversispora eburnea</name>
    <dbReference type="NCBI Taxonomy" id="1213867"/>
    <lineage>
        <taxon>Eukaryota</taxon>
        <taxon>Fungi</taxon>
        <taxon>Fungi incertae sedis</taxon>
        <taxon>Mucoromycota</taxon>
        <taxon>Glomeromycotina</taxon>
        <taxon>Glomeromycetes</taxon>
        <taxon>Diversisporales</taxon>
        <taxon>Diversisporaceae</taxon>
        <taxon>Diversispora</taxon>
    </lineage>
</organism>
<dbReference type="Proteomes" id="UP000789706">
    <property type="component" value="Unassembled WGS sequence"/>
</dbReference>
<evidence type="ECO:0000313" key="3">
    <source>
        <dbReference type="Proteomes" id="UP000789706"/>
    </source>
</evidence>
<dbReference type="EMBL" id="CAJVPK010008820">
    <property type="protein sequence ID" value="CAG8663265.1"/>
    <property type="molecule type" value="Genomic_DNA"/>
</dbReference>
<dbReference type="AlphaFoldDB" id="A0A9N9E3F3"/>
<evidence type="ECO:0000313" key="2">
    <source>
        <dbReference type="EMBL" id="CAG8663265.1"/>
    </source>
</evidence>
<accession>A0A9N9E3F3</accession>
<feature type="domain" description="HAT C-terminal dimerisation" evidence="1">
    <location>
        <begin position="1"/>
        <end position="45"/>
    </location>
</feature>
<dbReference type="Pfam" id="PF05699">
    <property type="entry name" value="Dimer_Tnp_hAT"/>
    <property type="match status" value="1"/>
</dbReference>
<dbReference type="PANTHER" id="PTHR47611:SF1">
    <property type="entry name" value="CCHC-TYPE DOMAIN-CONTAINING PROTEIN"/>
    <property type="match status" value="1"/>
</dbReference>
<dbReference type="InterPro" id="IPR008906">
    <property type="entry name" value="HATC_C_dom"/>
</dbReference>
<dbReference type="GO" id="GO:0046983">
    <property type="term" value="F:protein dimerization activity"/>
    <property type="evidence" value="ECO:0007669"/>
    <property type="project" value="InterPro"/>
</dbReference>
<protein>
    <submittedName>
        <fullName evidence="2">2719_t:CDS:1</fullName>
    </submittedName>
</protein>
<evidence type="ECO:0000259" key="1">
    <source>
        <dbReference type="Pfam" id="PF05699"/>
    </source>
</evidence>
<keyword evidence="3" id="KW-1185">Reference proteome</keyword>
<sequence length="46" mass="5156">MVCDYLSIPATSVSSEQCFSISKNLITDNRNWLVGKTIRACMCLRS</sequence>
<dbReference type="SUPFAM" id="SSF53098">
    <property type="entry name" value="Ribonuclease H-like"/>
    <property type="match status" value="1"/>
</dbReference>
<name>A0A9N9E3F3_9GLOM</name>
<feature type="non-terminal residue" evidence="2">
    <location>
        <position position="46"/>
    </location>
</feature>
<dbReference type="InterPro" id="IPR012337">
    <property type="entry name" value="RNaseH-like_sf"/>
</dbReference>
<dbReference type="OrthoDB" id="2428298at2759"/>
<gene>
    <name evidence="2" type="ORF">DEBURN_LOCUS11832</name>
</gene>
<proteinExistence type="predicted"/>
<dbReference type="PANTHER" id="PTHR47611">
    <property type="entry name" value="HAT DIMERISATION DOMAIN, C-TERMINAL"/>
    <property type="match status" value="1"/>
</dbReference>
<reference evidence="2" key="1">
    <citation type="submission" date="2021-06" db="EMBL/GenBank/DDBJ databases">
        <authorList>
            <person name="Kallberg Y."/>
            <person name="Tangrot J."/>
            <person name="Rosling A."/>
        </authorList>
    </citation>
    <scope>NUCLEOTIDE SEQUENCE</scope>
    <source>
        <strain evidence="2">AZ414A</strain>
    </source>
</reference>
<comment type="caution">
    <text evidence="2">The sequence shown here is derived from an EMBL/GenBank/DDBJ whole genome shotgun (WGS) entry which is preliminary data.</text>
</comment>